<protein>
    <recommendedName>
        <fullName evidence="4">Secreted protein</fullName>
    </recommendedName>
</protein>
<evidence type="ECO:0000256" key="1">
    <source>
        <dbReference type="SAM" id="SignalP"/>
    </source>
</evidence>
<dbReference type="RefSeq" id="XP_060357097.1">
    <property type="nucleotide sequence ID" value="XM_060509845.1"/>
</dbReference>
<dbReference type="Proteomes" id="UP001244207">
    <property type="component" value="Unassembled WGS sequence"/>
</dbReference>
<reference evidence="2" key="1">
    <citation type="submission" date="2021-12" db="EMBL/GenBank/DDBJ databases">
        <title>Comparative genomics, transcriptomics and evolutionary studies reveal genomic signatures of adaptation to plant cell wall in hemibiotrophic fungi.</title>
        <authorList>
            <consortium name="DOE Joint Genome Institute"/>
            <person name="Baroncelli R."/>
            <person name="Diaz J.F."/>
            <person name="Benocci T."/>
            <person name="Peng M."/>
            <person name="Battaglia E."/>
            <person name="Haridas S."/>
            <person name="Andreopoulos W."/>
            <person name="Labutti K."/>
            <person name="Pangilinan J."/>
            <person name="Floch G.L."/>
            <person name="Makela M.R."/>
            <person name="Henrissat B."/>
            <person name="Grigoriev I.V."/>
            <person name="Crouch J.A."/>
            <person name="De Vries R.P."/>
            <person name="Sukno S.A."/>
            <person name="Thon M.R."/>
        </authorList>
    </citation>
    <scope>NUCLEOTIDE SEQUENCE</scope>
    <source>
        <strain evidence="2">CBS 112980</strain>
    </source>
</reference>
<feature type="chain" id="PRO_5041954586" description="Secreted protein" evidence="1">
    <location>
        <begin position="23"/>
        <end position="134"/>
    </location>
</feature>
<evidence type="ECO:0000313" key="3">
    <source>
        <dbReference type="Proteomes" id="UP001244207"/>
    </source>
</evidence>
<organism evidence="2 3">
    <name type="scientific">Glomerella acutata</name>
    <name type="common">Colletotrichum acutatum</name>
    <dbReference type="NCBI Taxonomy" id="27357"/>
    <lineage>
        <taxon>Eukaryota</taxon>
        <taxon>Fungi</taxon>
        <taxon>Dikarya</taxon>
        <taxon>Ascomycota</taxon>
        <taxon>Pezizomycotina</taxon>
        <taxon>Sordariomycetes</taxon>
        <taxon>Hypocreomycetidae</taxon>
        <taxon>Glomerellales</taxon>
        <taxon>Glomerellaceae</taxon>
        <taxon>Colletotrichum</taxon>
        <taxon>Colletotrichum acutatum species complex</taxon>
    </lineage>
</organism>
<keyword evidence="1" id="KW-0732">Signal</keyword>
<sequence>MMTLGLSLVTVGFVVRFIGVAAEVALHDDSKGCTFDTFMAISGFVTSSHNRSSVSMSTVSSTETTSRMMSNRNKTLDSLAKVSGETAKGPVECGSCIASPKTSPPFTAPPRTVAHRATGSSLSAARRLMAPLQI</sequence>
<keyword evidence="3" id="KW-1185">Reference proteome</keyword>
<gene>
    <name evidence="2" type="ORF">BDZ83DRAFT_645417</name>
</gene>
<dbReference type="GeneID" id="85393744"/>
<dbReference type="AlphaFoldDB" id="A0AAD8U8R2"/>
<feature type="signal peptide" evidence="1">
    <location>
        <begin position="1"/>
        <end position="22"/>
    </location>
</feature>
<comment type="caution">
    <text evidence="2">The sequence shown here is derived from an EMBL/GenBank/DDBJ whole genome shotgun (WGS) entry which is preliminary data.</text>
</comment>
<evidence type="ECO:0008006" key="4">
    <source>
        <dbReference type="Google" id="ProtNLM"/>
    </source>
</evidence>
<accession>A0AAD8U8R2</accession>
<proteinExistence type="predicted"/>
<dbReference type="EMBL" id="JAHMHS010000320">
    <property type="protein sequence ID" value="KAK1702149.1"/>
    <property type="molecule type" value="Genomic_DNA"/>
</dbReference>
<evidence type="ECO:0000313" key="2">
    <source>
        <dbReference type="EMBL" id="KAK1702149.1"/>
    </source>
</evidence>
<name>A0AAD8U8R2_GLOAC</name>